<dbReference type="EMBL" id="ATAM02000003">
    <property type="protein sequence ID" value="KAL0252653.1"/>
    <property type="molecule type" value="Genomic_DNA"/>
</dbReference>
<reference evidence="2" key="1">
    <citation type="submission" date="2015-01" db="EMBL/GenBank/DDBJ databases">
        <title>The Genome Sequence of Cryptococcus gattii MMRL2647.</title>
        <authorList>
            <consortium name="The Broad Institute Genomics Platform"/>
            <person name="Cuomo C."/>
            <person name="Litvintseva A."/>
            <person name="Chen Y."/>
            <person name="Heitman J."/>
            <person name="Sun S."/>
            <person name="Springer D."/>
            <person name="Dromer F."/>
            <person name="Young S."/>
            <person name="Zeng Q."/>
            <person name="Gargeya S."/>
            <person name="Abouelleil A."/>
            <person name="Alvarado L."/>
            <person name="Chapman S.B."/>
            <person name="Gainer-Dewar J."/>
            <person name="Goldberg J."/>
            <person name="Griggs A."/>
            <person name="Gujja S."/>
            <person name="Hansen M."/>
            <person name="Howarth C."/>
            <person name="Imamovic A."/>
            <person name="Larimer J."/>
            <person name="Murphy C."/>
            <person name="Naylor J."/>
            <person name="Pearson M."/>
            <person name="Priest M."/>
            <person name="Roberts A."/>
            <person name="Saif S."/>
            <person name="Shea T."/>
            <person name="Sykes S."/>
            <person name="Wortman J."/>
            <person name="Nusbaum C."/>
            <person name="Birren B."/>
        </authorList>
    </citation>
    <scope>NUCLEOTIDE SEQUENCE [LARGE SCALE GENOMIC DNA]</scope>
    <source>
        <strain evidence="2">IND107</strain>
    </source>
</reference>
<sequence length="141" mass="14905">MSDRRKLAAPVGVGAGKPDHPFAVTVEDPVPNAIVPDGYGIKYHAYHTMSIYFPVFFHFFVWSHADMINVINSTEGVFLPAGTALPGGAVLPMSSVADFPMVLPLGTKLPGGVMVPIVMEKVAKPKPPAAKALPGPICNVQ</sequence>
<evidence type="ECO:0000313" key="2">
    <source>
        <dbReference type="Proteomes" id="UP000054399"/>
    </source>
</evidence>
<protein>
    <submittedName>
        <fullName evidence="1">Uncharacterized protein</fullName>
    </submittedName>
</protein>
<dbReference type="RefSeq" id="XP_066615373.1">
    <property type="nucleotide sequence ID" value="XM_066756596.1"/>
</dbReference>
<dbReference type="Proteomes" id="UP000054399">
    <property type="component" value="Unassembled WGS sequence"/>
</dbReference>
<reference evidence="1 2" key="2">
    <citation type="submission" date="2024-01" db="EMBL/GenBank/DDBJ databases">
        <title>Comparative genomics of Cryptococcus and Kwoniella reveals pathogenesis evolution and contrasting modes of karyotype evolution via chromosome fusion or intercentromeric recombination.</title>
        <authorList>
            <person name="Coelho M.A."/>
            <person name="David-Palma M."/>
            <person name="Shea T."/>
            <person name="Bowers K."/>
            <person name="Mcginley-Smith S."/>
            <person name="Mohammad A.W."/>
            <person name="Gnirke A."/>
            <person name="Yurkov A.M."/>
            <person name="Nowrousian M."/>
            <person name="Sun S."/>
            <person name="Cuomo C.A."/>
            <person name="Heitman J."/>
        </authorList>
    </citation>
    <scope>NUCLEOTIDE SEQUENCE [LARGE SCALE GENOMIC DNA]</scope>
    <source>
        <strain evidence="1 2">IND107</strain>
    </source>
</reference>
<comment type="caution">
    <text evidence="1">The sequence shown here is derived from an EMBL/GenBank/DDBJ whole genome shotgun (WGS) entry which is preliminary data.</text>
</comment>
<keyword evidence="2" id="KW-1185">Reference proteome</keyword>
<gene>
    <name evidence="1" type="ORF">I308_102045</name>
</gene>
<organism evidence="1 2">
    <name type="scientific">Cryptococcus tetragattii IND107</name>
    <dbReference type="NCBI Taxonomy" id="1296105"/>
    <lineage>
        <taxon>Eukaryota</taxon>
        <taxon>Fungi</taxon>
        <taxon>Dikarya</taxon>
        <taxon>Basidiomycota</taxon>
        <taxon>Agaricomycotina</taxon>
        <taxon>Tremellomycetes</taxon>
        <taxon>Tremellales</taxon>
        <taxon>Cryptococcaceae</taxon>
        <taxon>Cryptococcus</taxon>
        <taxon>Cryptococcus gattii species complex</taxon>
    </lineage>
</organism>
<accession>A0ABR3BW91</accession>
<evidence type="ECO:0000313" key="1">
    <source>
        <dbReference type="EMBL" id="KAL0252653.1"/>
    </source>
</evidence>
<name>A0ABR3BW91_9TREE</name>
<proteinExistence type="predicted"/>
<dbReference type="GeneID" id="91988903"/>